<organism evidence="1 2">
    <name type="scientific">Artemia franciscana</name>
    <name type="common">Brine shrimp</name>
    <name type="synonym">Artemia sanfranciscana</name>
    <dbReference type="NCBI Taxonomy" id="6661"/>
    <lineage>
        <taxon>Eukaryota</taxon>
        <taxon>Metazoa</taxon>
        <taxon>Ecdysozoa</taxon>
        <taxon>Arthropoda</taxon>
        <taxon>Crustacea</taxon>
        <taxon>Branchiopoda</taxon>
        <taxon>Anostraca</taxon>
        <taxon>Artemiidae</taxon>
        <taxon>Artemia</taxon>
    </lineage>
</organism>
<evidence type="ECO:0000313" key="1">
    <source>
        <dbReference type="EMBL" id="KAK2728108.1"/>
    </source>
</evidence>
<protein>
    <submittedName>
        <fullName evidence="1">Uncharacterized protein</fullName>
    </submittedName>
</protein>
<sequence length="113" mass="13054">MNFMMTKYIRSTSLLNLYPDKAIEYLPAENVYMRITAHESLQALQSNPTTKADKREVKAIYECYCKLYVDAMKQIKQRFSVEDELLTLCEILDPTTALDISAIDLVQNILPEI</sequence>
<proteinExistence type="predicted"/>
<name>A0AA88IF93_ARTSF</name>
<evidence type="ECO:0000313" key="2">
    <source>
        <dbReference type="Proteomes" id="UP001187531"/>
    </source>
</evidence>
<dbReference type="AlphaFoldDB" id="A0AA88IF93"/>
<dbReference type="Proteomes" id="UP001187531">
    <property type="component" value="Unassembled WGS sequence"/>
</dbReference>
<accession>A0AA88IF93</accession>
<dbReference type="EMBL" id="JAVRJZ010000001">
    <property type="protein sequence ID" value="KAK2728108.1"/>
    <property type="molecule type" value="Genomic_DNA"/>
</dbReference>
<reference evidence="1" key="1">
    <citation type="submission" date="2023-07" db="EMBL/GenBank/DDBJ databases">
        <title>Chromosome-level genome assembly of Artemia franciscana.</title>
        <authorList>
            <person name="Jo E."/>
        </authorList>
    </citation>
    <scope>NUCLEOTIDE SEQUENCE</scope>
    <source>
        <tissue evidence="1">Whole body</tissue>
    </source>
</reference>
<comment type="caution">
    <text evidence="1">The sequence shown here is derived from an EMBL/GenBank/DDBJ whole genome shotgun (WGS) entry which is preliminary data.</text>
</comment>
<gene>
    <name evidence="1" type="ORF">QYM36_008553</name>
</gene>
<keyword evidence="2" id="KW-1185">Reference proteome</keyword>